<feature type="coiled-coil region" evidence="11">
    <location>
        <begin position="998"/>
        <end position="1033"/>
    </location>
</feature>
<dbReference type="OrthoDB" id="10009520at2759"/>
<dbReference type="InterPro" id="IPR036465">
    <property type="entry name" value="vWFA_dom_sf"/>
</dbReference>
<dbReference type="AlphaFoldDB" id="A0A9W9GBD6"/>
<keyword evidence="11" id="KW-0175">Coiled coil</keyword>
<evidence type="ECO:0000313" key="14">
    <source>
        <dbReference type="EMBL" id="KAJ5115012.1"/>
    </source>
</evidence>
<dbReference type="PROSITE" id="PS51873">
    <property type="entry name" value="TRIAD"/>
    <property type="match status" value="1"/>
</dbReference>
<feature type="domain" description="RING-type" evidence="13">
    <location>
        <begin position="873"/>
        <end position="1108"/>
    </location>
</feature>
<evidence type="ECO:0000256" key="1">
    <source>
        <dbReference type="ARBA" id="ARBA00001798"/>
    </source>
</evidence>
<dbReference type="EC" id="2.3.2.31" evidence="3"/>
<dbReference type="Gene3D" id="1.20.120.1750">
    <property type="match status" value="1"/>
</dbReference>
<evidence type="ECO:0000259" key="13">
    <source>
        <dbReference type="PROSITE" id="PS51873"/>
    </source>
</evidence>
<dbReference type="InterPro" id="IPR001841">
    <property type="entry name" value="Znf_RING"/>
</dbReference>
<keyword evidence="7 10" id="KW-0863">Zinc-finger</keyword>
<dbReference type="PROSITE" id="PS50089">
    <property type="entry name" value="ZF_RING_2"/>
    <property type="match status" value="1"/>
</dbReference>
<evidence type="ECO:0000256" key="3">
    <source>
        <dbReference type="ARBA" id="ARBA00012251"/>
    </source>
</evidence>
<keyword evidence="9" id="KW-0862">Zinc</keyword>
<evidence type="ECO:0000256" key="10">
    <source>
        <dbReference type="PROSITE-ProRule" id="PRU00175"/>
    </source>
</evidence>
<dbReference type="GO" id="GO:0016567">
    <property type="term" value="P:protein ubiquitination"/>
    <property type="evidence" value="ECO:0007669"/>
    <property type="project" value="InterPro"/>
</dbReference>
<dbReference type="PANTHER" id="PTHR11685">
    <property type="entry name" value="RBR FAMILY RING FINGER AND IBR DOMAIN-CONTAINING"/>
    <property type="match status" value="1"/>
</dbReference>
<evidence type="ECO:0000256" key="6">
    <source>
        <dbReference type="ARBA" id="ARBA00022737"/>
    </source>
</evidence>
<evidence type="ECO:0000256" key="5">
    <source>
        <dbReference type="ARBA" id="ARBA00022723"/>
    </source>
</evidence>
<keyword evidence="6" id="KW-0677">Repeat</keyword>
<comment type="caution">
    <text evidence="14">The sequence shown here is derived from an EMBL/GenBank/DDBJ whole genome shotgun (WGS) entry which is preliminary data.</text>
</comment>
<comment type="catalytic activity">
    <reaction evidence="1">
        <text>[E2 ubiquitin-conjugating enzyme]-S-ubiquitinyl-L-cysteine + [acceptor protein]-L-lysine = [E2 ubiquitin-conjugating enzyme]-L-cysteine + [acceptor protein]-N(6)-ubiquitinyl-L-lysine.</text>
        <dbReference type="EC" id="2.3.2.31"/>
    </reaction>
</comment>
<dbReference type="InterPro" id="IPR031127">
    <property type="entry name" value="E3_UB_ligase_RBR"/>
</dbReference>
<reference evidence="14" key="1">
    <citation type="submission" date="2022-11" db="EMBL/GenBank/DDBJ databases">
        <authorList>
            <person name="Petersen C."/>
        </authorList>
    </citation>
    <scope>NUCLEOTIDE SEQUENCE</scope>
    <source>
        <strain evidence="14">IBT 34128</strain>
    </source>
</reference>
<organism evidence="14 15">
    <name type="scientific">Penicillium alfredii</name>
    <dbReference type="NCBI Taxonomy" id="1506179"/>
    <lineage>
        <taxon>Eukaryota</taxon>
        <taxon>Fungi</taxon>
        <taxon>Dikarya</taxon>
        <taxon>Ascomycota</taxon>
        <taxon>Pezizomycotina</taxon>
        <taxon>Eurotiomycetes</taxon>
        <taxon>Eurotiomycetidae</taxon>
        <taxon>Eurotiales</taxon>
        <taxon>Aspergillaceae</taxon>
        <taxon>Penicillium</taxon>
    </lineage>
</organism>
<protein>
    <recommendedName>
        <fullName evidence="3">RBR-type E3 ubiquitin transferase</fullName>
        <ecNumber evidence="3">2.3.2.31</ecNumber>
    </recommendedName>
</protein>
<dbReference type="GO" id="GO:0008270">
    <property type="term" value="F:zinc ion binding"/>
    <property type="evidence" value="ECO:0007669"/>
    <property type="project" value="UniProtKB-KW"/>
</dbReference>
<dbReference type="InterPro" id="IPR044066">
    <property type="entry name" value="TRIAD_supradom"/>
</dbReference>
<dbReference type="Gene3D" id="3.40.50.410">
    <property type="entry name" value="von Willebrand factor, type A domain"/>
    <property type="match status" value="1"/>
</dbReference>
<dbReference type="InterPro" id="IPR054694">
    <property type="entry name" value="Parkin-like_IBR"/>
</dbReference>
<name>A0A9W9GBD6_9EURO</name>
<dbReference type="SUPFAM" id="SSF53300">
    <property type="entry name" value="vWA-like"/>
    <property type="match status" value="1"/>
</dbReference>
<dbReference type="RefSeq" id="XP_056516204.1">
    <property type="nucleotide sequence ID" value="XM_056651354.1"/>
</dbReference>
<evidence type="ECO:0000256" key="4">
    <source>
        <dbReference type="ARBA" id="ARBA00022679"/>
    </source>
</evidence>
<keyword evidence="8" id="KW-0833">Ubl conjugation pathway</keyword>
<comment type="pathway">
    <text evidence="2">Protein modification; protein ubiquitination.</text>
</comment>
<feature type="domain" description="RING-type" evidence="12">
    <location>
        <begin position="877"/>
        <end position="931"/>
    </location>
</feature>
<dbReference type="Pfam" id="PF22605">
    <property type="entry name" value="IBR_2"/>
    <property type="match status" value="1"/>
</dbReference>
<evidence type="ECO:0000256" key="2">
    <source>
        <dbReference type="ARBA" id="ARBA00004906"/>
    </source>
</evidence>
<reference evidence="14" key="2">
    <citation type="journal article" date="2023" name="IMA Fungus">
        <title>Comparative genomic study of the Penicillium genus elucidates a diverse pangenome and 15 lateral gene transfer events.</title>
        <authorList>
            <person name="Petersen C."/>
            <person name="Sorensen T."/>
            <person name="Nielsen M.R."/>
            <person name="Sondergaard T.E."/>
            <person name="Sorensen J.L."/>
            <person name="Fitzpatrick D.A."/>
            <person name="Frisvad J.C."/>
            <person name="Nielsen K.L."/>
        </authorList>
    </citation>
    <scope>NUCLEOTIDE SEQUENCE</scope>
    <source>
        <strain evidence="14">IBT 34128</strain>
    </source>
</reference>
<evidence type="ECO:0000256" key="11">
    <source>
        <dbReference type="SAM" id="Coils"/>
    </source>
</evidence>
<keyword evidence="5" id="KW-0479">Metal-binding</keyword>
<dbReference type="GO" id="GO:0061630">
    <property type="term" value="F:ubiquitin protein ligase activity"/>
    <property type="evidence" value="ECO:0007669"/>
    <property type="project" value="UniProtKB-EC"/>
</dbReference>
<dbReference type="Proteomes" id="UP001141434">
    <property type="component" value="Unassembled WGS sequence"/>
</dbReference>
<accession>A0A9W9GBD6</accession>
<evidence type="ECO:0000256" key="7">
    <source>
        <dbReference type="ARBA" id="ARBA00022771"/>
    </source>
</evidence>
<dbReference type="EMBL" id="JAPMSZ010000001">
    <property type="protein sequence ID" value="KAJ5115012.1"/>
    <property type="molecule type" value="Genomic_DNA"/>
</dbReference>
<evidence type="ECO:0000259" key="12">
    <source>
        <dbReference type="PROSITE" id="PS50089"/>
    </source>
</evidence>
<dbReference type="SUPFAM" id="SSF57850">
    <property type="entry name" value="RING/U-box"/>
    <property type="match status" value="1"/>
</dbReference>
<evidence type="ECO:0000313" key="15">
    <source>
        <dbReference type="Proteomes" id="UP001141434"/>
    </source>
</evidence>
<evidence type="ECO:0000256" key="9">
    <source>
        <dbReference type="ARBA" id="ARBA00022833"/>
    </source>
</evidence>
<evidence type="ECO:0000256" key="8">
    <source>
        <dbReference type="ARBA" id="ARBA00022786"/>
    </source>
</evidence>
<keyword evidence="4" id="KW-0808">Transferase</keyword>
<proteinExistence type="predicted"/>
<gene>
    <name evidence="14" type="ORF">NUU61_000771</name>
</gene>
<keyword evidence="15" id="KW-1185">Reference proteome</keyword>
<sequence length="1117" mass="124702">MDEYDLLIIADATASMSNYLHALNISLPQTISISALTGCFSRIGLLAYRDYNDETPLEWSGWLQQNSDDDPAKQQPDLVAMAKQLEPYGGGDYAEATKTALAKAYEVMRSDAKTLVFLYTDAPPHANDADVSLSDNPLKERTALSETDSYSGFGSAFTDWVAASNALRAGEKQAQVFAILEPDMPRNCAAYYNFLCTRTGGACVYLRDSSPGSISKVTVDLLLAWMGLEKAPVAGSKKGNKLALPADLSRYISVKGIKQIKDEDTGQVGLFFASPGFKNAPYMQNIATIKLTAEIMKRYLPKKNTPVEEFSKRWNEDEDYKEIAVKHLMKIIHDDIRAIALNPVFGTLWRAVCNDRNYFRRDEIVLAFTQSLNRMGHAGEKAKMKAWLEESYDFTEEIQSIIDNIPAMERFPCVFLDPTLDFSSSNNDSRNKEDDEKPMFDLTRAELLEIGRFCNADILRRLSRILTRLTVVNSADEMPEHIQHASAKPVPRIPLALALEKHNRQFWKILFHVIVPGTRLSARPAALVAALSLRLGIAPFTDAAEGEMLAFKDKWNDASTPENWTIGCLTLLIDADEAYQKQQQYSASGETTVVEKLKVLVNSGDRVLFERLVAFKMLELNLDTPLKARVSWTPNKAVASIGPLATCRSCQYPRSVTIMGDSGKCGACLATDYVNAAQKENRIQTRVSQNTTTASEATWVECGVHSCRAQYVVYAADALNVRAKCYYCRRQSKLKDTKQTPVPAPVVECKRCLNRMIWPRPYRPSRFNESDFICPPCTSGCDPATEIELTARKIAAENTLAWLVRDTQNTDAKPFQNRSLFQTISAMGVDGFLSRIGLFPSEKATLSHSGKPIHNAASLITTLQDIVHDRKTSQVDCSLCFSAFRAGTLNPACGRRGCFQQICNTCLASWYGLNAAGSIINTAALACPFCRRLPTPRTLAKYGMGIHAVCNLADAVRDQGTLIYAWCGDCCTAKEYMERSCARGAPPEIRHWTCTECVEEVERQRLEHERQLAEQALADARAAQDLRRQEEAERRRRIADESAAAWRISRLKPCPGCGTLTEKISGCGHVVCTVRRCKTHWCYFCGNPFSKDRIYEHMDRDHRGLFTDEYGVENDTL</sequence>
<dbReference type="GeneID" id="81390522"/>